<dbReference type="SUPFAM" id="SSF46689">
    <property type="entry name" value="Homeodomain-like"/>
    <property type="match status" value="1"/>
</dbReference>
<reference evidence="4" key="1">
    <citation type="submission" date="2017-05" db="EMBL/GenBank/DDBJ databases">
        <title>Streptomyces olivochromogenes NBRC 3561 whole genome shotgun sequence.</title>
        <authorList>
            <person name="Dohra H."/>
            <person name="Kodani S."/>
        </authorList>
    </citation>
    <scope>NUCLEOTIDE SEQUENCE [LARGE SCALE GENOMIC DNA]</scope>
    <source>
        <strain evidence="4">NBRC 3561</strain>
    </source>
</reference>
<dbReference type="Proteomes" id="UP000217446">
    <property type="component" value="Unassembled WGS sequence"/>
</dbReference>
<dbReference type="RefSeq" id="WP_079065961.1">
    <property type="nucleotide sequence ID" value="NZ_BDQI01000069.1"/>
</dbReference>
<dbReference type="EMBL" id="BDQI01000069">
    <property type="protein sequence ID" value="GAX58886.1"/>
    <property type="molecule type" value="Genomic_DNA"/>
</dbReference>
<keyword evidence="4" id="KW-1185">Reference proteome</keyword>
<evidence type="ECO:0000313" key="3">
    <source>
        <dbReference type="EMBL" id="GAX58886.1"/>
    </source>
</evidence>
<evidence type="ECO:0000256" key="1">
    <source>
        <dbReference type="SAM" id="Coils"/>
    </source>
</evidence>
<evidence type="ECO:0008006" key="5">
    <source>
        <dbReference type="Google" id="ProtNLM"/>
    </source>
</evidence>
<keyword evidence="1" id="KW-0175">Coiled coil</keyword>
<organism evidence="3 4">
    <name type="scientific">Streptomyces olivochromogenes</name>
    <dbReference type="NCBI Taxonomy" id="1963"/>
    <lineage>
        <taxon>Bacteria</taxon>
        <taxon>Bacillati</taxon>
        <taxon>Actinomycetota</taxon>
        <taxon>Actinomycetes</taxon>
        <taxon>Kitasatosporales</taxon>
        <taxon>Streptomycetaceae</taxon>
        <taxon>Streptomyces</taxon>
    </lineage>
</organism>
<name>A0A286PH57_STROL</name>
<evidence type="ECO:0000313" key="4">
    <source>
        <dbReference type="Proteomes" id="UP000217446"/>
    </source>
</evidence>
<dbReference type="AlphaFoldDB" id="A0A286PH57"/>
<gene>
    <name evidence="3" type="ORF">SO3561_10461</name>
</gene>
<proteinExistence type="predicted"/>
<accession>A0A286PH57</accession>
<feature type="coiled-coil region" evidence="1">
    <location>
        <begin position="134"/>
        <end position="161"/>
    </location>
</feature>
<sequence length="184" mass="20098">MTAPDPSIQAMVEGHRADTGRRRQRVQAALAAATKDGTDISVTAIARRAGVDRTFLYRHRDLLGQVHAQAAEPPAVPGGRGPAVSRASLQADLLAADARTARFAAQIRSLEDRLGEVLGEQVWREVGIGGPVDTERLKARITTLEQQIVDLELKLQDHGDELHAARTTIRDLMGQLNREPARRH</sequence>
<feature type="region of interest" description="Disordered" evidence="2">
    <location>
        <begin position="1"/>
        <end position="20"/>
    </location>
</feature>
<comment type="caution">
    <text evidence="3">The sequence shown here is derived from an EMBL/GenBank/DDBJ whole genome shotgun (WGS) entry which is preliminary data.</text>
</comment>
<dbReference type="InterPro" id="IPR009057">
    <property type="entry name" value="Homeodomain-like_sf"/>
</dbReference>
<evidence type="ECO:0000256" key="2">
    <source>
        <dbReference type="SAM" id="MobiDB-lite"/>
    </source>
</evidence>
<protein>
    <recommendedName>
        <fullName evidence="5">Transposase</fullName>
    </recommendedName>
</protein>